<dbReference type="Proteomes" id="UP000708148">
    <property type="component" value="Unassembled WGS sequence"/>
</dbReference>
<dbReference type="SUPFAM" id="SSF47473">
    <property type="entry name" value="EF-hand"/>
    <property type="match status" value="1"/>
</dbReference>
<dbReference type="GO" id="GO:0005737">
    <property type="term" value="C:cytoplasm"/>
    <property type="evidence" value="ECO:0007669"/>
    <property type="project" value="UniProtKB-SubCell"/>
</dbReference>
<dbReference type="PANTHER" id="PTHR46212:SF3">
    <property type="entry name" value="GH27120P"/>
    <property type="match status" value="1"/>
</dbReference>
<keyword evidence="4" id="KW-0677">Repeat</keyword>
<keyword evidence="5" id="KW-0106">Calcium</keyword>
<evidence type="ECO:0000256" key="4">
    <source>
        <dbReference type="ARBA" id="ARBA00022737"/>
    </source>
</evidence>
<protein>
    <recommendedName>
        <fullName evidence="6">EF-hand domain-containing protein</fullName>
    </recommendedName>
</protein>
<dbReference type="InterPro" id="IPR051426">
    <property type="entry name" value="Peflin/Sorcin_CaBP"/>
</dbReference>
<proteinExistence type="predicted"/>
<gene>
    <name evidence="7" type="ORF">OSTQU699_LOCUS6519</name>
</gene>
<dbReference type="OrthoDB" id="186625at2759"/>
<keyword evidence="3" id="KW-0479">Metal-binding</keyword>
<reference evidence="7" key="1">
    <citation type="submission" date="2020-12" db="EMBL/GenBank/DDBJ databases">
        <authorList>
            <person name="Iha C."/>
        </authorList>
    </citation>
    <scope>NUCLEOTIDE SEQUENCE</scope>
</reference>
<dbReference type="InterPro" id="IPR011992">
    <property type="entry name" value="EF-hand-dom_pair"/>
</dbReference>
<dbReference type="InterPro" id="IPR002048">
    <property type="entry name" value="EF_hand_dom"/>
</dbReference>
<dbReference type="Pfam" id="PF13405">
    <property type="entry name" value="EF-hand_6"/>
    <property type="match status" value="1"/>
</dbReference>
<evidence type="ECO:0000256" key="1">
    <source>
        <dbReference type="ARBA" id="ARBA00004496"/>
    </source>
</evidence>
<dbReference type="Gene3D" id="1.10.238.10">
    <property type="entry name" value="EF-hand"/>
    <property type="match status" value="1"/>
</dbReference>
<evidence type="ECO:0000256" key="2">
    <source>
        <dbReference type="ARBA" id="ARBA00022490"/>
    </source>
</evidence>
<sequence>MIRTHDATGSGTITFPEFQALHKFLSTMQENFNFFDADRNGHLTFDEVARALLHAGFNLERQAFDPMVRAFDPSRSSSLDLAGYIGLSLFLKSVTATWAAFDPEKTGRISLDFNQFLYAAANVI</sequence>
<keyword evidence="8" id="KW-1185">Reference proteome</keyword>
<dbReference type="PANTHER" id="PTHR46212">
    <property type="entry name" value="PEFLIN"/>
    <property type="match status" value="1"/>
</dbReference>
<dbReference type="InterPro" id="IPR018247">
    <property type="entry name" value="EF_Hand_1_Ca_BS"/>
</dbReference>
<name>A0A8S1J1U7_9CHLO</name>
<feature type="domain" description="EF-hand" evidence="6">
    <location>
        <begin position="23"/>
        <end position="58"/>
    </location>
</feature>
<dbReference type="GO" id="GO:0048306">
    <property type="term" value="F:calcium-dependent protein binding"/>
    <property type="evidence" value="ECO:0007669"/>
    <property type="project" value="UniProtKB-ARBA"/>
</dbReference>
<dbReference type="AlphaFoldDB" id="A0A8S1J1U7"/>
<evidence type="ECO:0000259" key="6">
    <source>
        <dbReference type="PROSITE" id="PS50222"/>
    </source>
</evidence>
<organism evidence="7 8">
    <name type="scientific">Ostreobium quekettii</name>
    <dbReference type="NCBI Taxonomy" id="121088"/>
    <lineage>
        <taxon>Eukaryota</taxon>
        <taxon>Viridiplantae</taxon>
        <taxon>Chlorophyta</taxon>
        <taxon>core chlorophytes</taxon>
        <taxon>Ulvophyceae</taxon>
        <taxon>TCBD clade</taxon>
        <taxon>Bryopsidales</taxon>
        <taxon>Ostreobineae</taxon>
        <taxon>Ostreobiaceae</taxon>
        <taxon>Ostreobium</taxon>
    </lineage>
</organism>
<comment type="caution">
    <text evidence="7">The sequence shown here is derived from an EMBL/GenBank/DDBJ whole genome shotgun (WGS) entry which is preliminary data.</text>
</comment>
<evidence type="ECO:0000256" key="3">
    <source>
        <dbReference type="ARBA" id="ARBA00022723"/>
    </source>
</evidence>
<keyword evidence="2" id="KW-0963">Cytoplasm</keyword>
<evidence type="ECO:0000313" key="7">
    <source>
        <dbReference type="EMBL" id="CAD7701160.1"/>
    </source>
</evidence>
<dbReference type="Pfam" id="PF13202">
    <property type="entry name" value="EF-hand_5"/>
    <property type="match status" value="1"/>
</dbReference>
<evidence type="ECO:0000313" key="8">
    <source>
        <dbReference type="Proteomes" id="UP000708148"/>
    </source>
</evidence>
<comment type="subcellular location">
    <subcellularLocation>
        <location evidence="1">Cytoplasm</location>
    </subcellularLocation>
</comment>
<dbReference type="PROSITE" id="PS00018">
    <property type="entry name" value="EF_HAND_1"/>
    <property type="match status" value="1"/>
</dbReference>
<dbReference type="PROSITE" id="PS50222">
    <property type="entry name" value="EF_HAND_2"/>
    <property type="match status" value="1"/>
</dbReference>
<evidence type="ECO:0000256" key="5">
    <source>
        <dbReference type="ARBA" id="ARBA00022837"/>
    </source>
</evidence>
<accession>A0A8S1J1U7</accession>
<dbReference type="EMBL" id="CAJHUC010001448">
    <property type="protein sequence ID" value="CAD7701160.1"/>
    <property type="molecule type" value="Genomic_DNA"/>
</dbReference>
<dbReference type="GO" id="GO:0005509">
    <property type="term" value="F:calcium ion binding"/>
    <property type="evidence" value="ECO:0007669"/>
    <property type="project" value="InterPro"/>
</dbReference>